<name>N6WRQ7_9GAMM</name>
<evidence type="ECO:0000313" key="3">
    <source>
        <dbReference type="Proteomes" id="UP000013165"/>
    </source>
</evidence>
<protein>
    <submittedName>
        <fullName evidence="2">Nitrogen fixation protein FixH</fullName>
    </submittedName>
</protein>
<dbReference type="Proteomes" id="UP000013165">
    <property type="component" value="Unassembled WGS sequence"/>
</dbReference>
<dbReference type="PATRIC" id="fig|626887.3.peg.3988"/>
<organism evidence="2 3">
    <name type="scientific">Marinobacter nanhaiticus D15-8W</name>
    <dbReference type="NCBI Taxonomy" id="626887"/>
    <lineage>
        <taxon>Bacteria</taxon>
        <taxon>Pseudomonadati</taxon>
        <taxon>Pseudomonadota</taxon>
        <taxon>Gammaproteobacteria</taxon>
        <taxon>Pseudomonadales</taxon>
        <taxon>Marinobacteraceae</taxon>
        <taxon>Marinobacter</taxon>
    </lineage>
</organism>
<evidence type="ECO:0000256" key="1">
    <source>
        <dbReference type="SAM" id="Phobius"/>
    </source>
</evidence>
<keyword evidence="1" id="KW-1133">Transmembrane helix</keyword>
<keyword evidence="3" id="KW-1185">Reference proteome</keyword>
<comment type="caution">
    <text evidence="2">The sequence shown here is derived from an EMBL/GenBank/DDBJ whole genome shotgun (WGS) entry which is preliminary data.</text>
</comment>
<accession>N6WRQ7</accession>
<dbReference type="HOGENOM" id="CLU_100979_2_0_6"/>
<reference evidence="2 3" key="1">
    <citation type="journal article" date="2013" name="Genome Announc.">
        <title>Genome Sequence of the Polycyclic Aromatic Hydrocarbon-Degrading Bacterium Strain Marinobacter nanhaiticus D15-8WT.</title>
        <authorList>
            <person name="Cui Z."/>
            <person name="Gao W."/>
            <person name="Li Q."/>
            <person name="Xu G."/>
            <person name="Zheng L."/>
        </authorList>
    </citation>
    <scope>NUCLEOTIDE SEQUENCE [LARGE SCALE GENOMIC DNA]</scope>
    <source>
        <strain evidence="2 3">D15-8W</strain>
    </source>
</reference>
<evidence type="ECO:0000313" key="2">
    <source>
        <dbReference type="EMBL" id="ENO13702.1"/>
    </source>
</evidence>
<keyword evidence="1" id="KW-0812">Transmembrane</keyword>
<feature type="transmembrane region" description="Helical" evidence="1">
    <location>
        <begin position="24"/>
        <end position="48"/>
    </location>
</feature>
<proteinExistence type="predicted"/>
<dbReference type="InterPro" id="IPR008620">
    <property type="entry name" value="FixH"/>
</dbReference>
<dbReference type="AlphaFoldDB" id="N6WRQ7"/>
<dbReference type="EMBL" id="APLQ01000014">
    <property type="protein sequence ID" value="ENO13702.1"/>
    <property type="molecule type" value="Genomic_DNA"/>
</dbReference>
<gene>
    <name evidence="2" type="ORF">J057_19940</name>
</gene>
<dbReference type="eggNOG" id="COG3198">
    <property type="taxonomic scope" value="Bacteria"/>
</dbReference>
<dbReference type="RefSeq" id="WP_004581923.1">
    <property type="nucleotide sequence ID" value="NZ_AP028878.1"/>
</dbReference>
<dbReference type="Pfam" id="PF05751">
    <property type="entry name" value="FixH"/>
    <property type="match status" value="1"/>
</dbReference>
<dbReference type="OrthoDB" id="5295180at2"/>
<keyword evidence="1" id="KW-0472">Membrane</keyword>
<sequence length="179" mass="20068">MSPTQPPTTPEGATDNPGPWYKQFWPWFVLAIPAITIVWCIFMITVAVSSQGAMVNDDYYKEGLAINMELARDRLAADRGLAGAVQFEDNQIRMELDEAGKPVNFDFLILDMAHPTLEQQDRRLQLQRVGDGIYEASLPRPLEGRWYLELRGPTNDWRLKGEAALPASMPLKLAPAPQG</sequence>
<dbReference type="STRING" id="626887.J057_19940"/>